<evidence type="ECO:0000313" key="4">
    <source>
        <dbReference type="Proteomes" id="UP001140094"/>
    </source>
</evidence>
<evidence type="ECO:0000256" key="2">
    <source>
        <dbReference type="SAM" id="MobiDB-lite"/>
    </source>
</evidence>
<dbReference type="EMBL" id="JANBUO010000133">
    <property type="protein sequence ID" value="KAJ2807150.1"/>
    <property type="molecule type" value="Genomic_DNA"/>
</dbReference>
<accession>A0A9W8HZI3</accession>
<protein>
    <submittedName>
        <fullName evidence="3">Uncharacterized protein</fullName>
    </submittedName>
</protein>
<comment type="caution">
    <text evidence="3">The sequence shown here is derived from an EMBL/GenBank/DDBJ whole genome shotgun (WGS) entry which is preliminary data.</text>
</comment>
<reference evidence="3" key="1">
    <citation type="submission" date="2022-07" db="EMBL/GenBank/DDBJ databases">
        <title>Phylogenomic reconstructions and comparative analyses of Kickxellomycotina fungi.</title>
        <authorList>
            <person name="Reynolds N.K."/>
            <person name="Stajich J.E."/>
            <person name="Barry K."/>
            <person name="Grigoriev I.V."/>
            <person name="Crous P."/>
            <person name="Smith M.E."/>
        </authorList>
    </citation>
    <scope>NUCLEOTIDE SEQUENCE</scope>
    <source>
        <strain evidence="3">NRRL 1565</strain>
    </source>
</reference>
<name>A0A9W8HZI3_9FUNG</name>
<keyword evidence="1" id="KW-0175">Coiled coil</keyword>
<evidence type="ECO:0000313" key="3">
    <source>
        <dbReference type="EMBL" id="KAJ2807150.1"/>
    </source>
</evidence>
<feature type="region of interest" description="Disordered" evidence="2">
    <location>
        <begin position="163"/>
        <end position="258"/>
    </location>
</feature>
<organism evidence="3 4">
    <name type="scientific">Coemansia guatemalensis</name>
    <dbReference type="NCBI Taxonomy" id="2761395"/>
    <lineage>
        <taxon>Eukaryota</taxon>
        <taxon>Fungi</taxon>
        <taxon>Fungi incertae sedis</taxon>
        <taxon>Zoopagomycota</taxon>
        <taxon>Kickxellomycotina</taxon>
        <taxon>Kickxellomycetes</taxon>
        <taxon>Kickxellales</taxon>
        <taxon>Kickxellaceae</taxon>
        <taxon>Coemansia</taxon>
    </lineage>
</organism>
<feature type="compositionally biased region" description="Polar residues" evidence="2">
    <location>
        <begin position="240"/>
        <end position="252"/>
    </location>
</feature>
<sequence length="305" mass="33183">MPLLVASWETGTGCSDMQATEANKSTVPCGDTTVASHDELVAQISELRQIINEQRCEIEDLTESRREYMHELHELRRQLKDIKSAGDTRRFVKAWDSAGLTRTPSMMYLSSRRQSLLRSVGRKGKQSTSESDSYRVLDAALSTKASRLASYASATNRLSRIASSASLDSHSHDISSSRSSSIDNARRPSGFINGWPIYDTDNGTATAAQSNEENPATQQDQDSGNELLTPSVLPSIGKPKSSTSLQPAQTTLPHHESIGSGLSAQITDASSIAPSATRTPSLFRSIVAKTPRRIYSKLNGRIKKA</sequence>
<feature type="coiled-coil region" evidence="1">
    <location>
        <begin position="37"/>
        <end position="85"/>
    </location>
</feature>
<keyword evidence="4" id="KW-1185">Reference proteome</keyword>
<gene>
    <name evidence="3" type="ORF">H4R20_001396</name>
</gene>
<dbReference type="AlphaFoldDB" id="A0A9W8HZI3"/>
<evidence type="ECO:0000256" key="1">
    <source>
        <dbReference type="SAM" id="Coils"/>
    </source>
</evidence>
<dbReference type="Proteomes" id="UP001140094">
    <property type="component" value="Unassembled WGS sequence"/>
</dbReference>
<dbReference type="OrthoDB" id="5552603at2759"/>
<proteinExistence type="predicted"/>
<feature type="compositionally biased region" description="Polar residues" evidence="2">
    <location>
        <begin position="201"/>
        <end position="228"/>
    </location>
</feature>